<evidence type="ECO:0000313" key="5">
    <source>
        <dbReference type="Proteomes" id="UP001059859"/>
    </source>
</evidence>
<feature type="chain" id="PRO_5046800806" description="Peptidase" evidence="3">
    <location>
        <begin position="25"/>
        <end position="313"/>
    </location>
</feature>
<sequence length="313" mass="31307">MASASAVLALAGTLALVGAPSARASNNYLEFSPDGNRYGPTIAGPLFNESLTYVPGAEQAATVWVRNNSADPARLSSAAVMVRSDPELNGYLGLAAESASSSFARAPLGTQGACADLPATWDLAGGEEIELTFAVDLSIDAPNATMNRTAEFNVLFYLESTDAGQAPRPACDALGNGTGDGSDNGDNGTDVDDGTVAAVPRGETPAVVEAAGAGAQSIPPPGPATGSLAILPGSGTSSEPQAVAAAAVSAPAAAQVPKGTAITGAESSPPVLDAMVQSTVEPVIRSMSGTLLIAMSVAFTAAVVLRVWSRRYE</sequence>
<feature type="signal peptide" evidence="3">
    <location>
        <begin position="1"/>
        <end position="24"/>
    </location>
</feature>
<keyword evidence="5" id="KW-1185">Reference proteome</keyword>
<dbReference type="RefSeq" id="WP_260653156.1">
    <property type="nucleotide sequence ID" value="NZ_CP104275.1"/>
</dbReference>
<evidence type="ECO:0000313" key="4">
    <source>
        <dbReference type="EMBL" id="UWX97995.1"/>
    </source>
</evidence>
<organism evidence="4 5">
    <name type="scientific">Arthrobacter zhaoxinii</name>
    <dbReference type="NCBI Taxonomy" id="2964616"/>
    <lineage>
        <taxon>Bacteria</taxon>
        <taxon>Bacillati</taxon>
        <taxon>Actinomycetota</taxon>
        <taxon>Actinomycetes</taxon>
        <taxon>Micrococcales</taxon>
        <taxon>Micrococcaceae</taxon>
        <taxon>Arthrobacter</taxon>
    </lineage>
</organism>
<dbReference type="EMBL" id="CP104275">
    <property type="protein sequence ID" value="UWX97995.1"/>
    <property type="molecule type" value="Genomic_DNA"/>
</dbReference>
<evidence type="ECO:0000256" key="2">
    <source>
        <dbReference type="SAM" id="Phobius"/>
    </source>
</evidence>
<feature type="region of interest" description="Disordered" evidence="1">
    <location>
        <begin position="173"/>
        <end position="192"/>
    </location>
</feature>
<keyword evidence="2" id="KW-0812">Transmembrane</keyword>
<evidence type="ECO:0008006" key="6">
    <source>
        <dbReference type="Google" id="ProtNLM"/>
    </source>
</evidence>
<protein>
    <recommendedName>
        <fullName evidence="6">Peptidase</fullName>
    </recommendedName>
</protein>
<dbReference type="Proteomes" id="UP001059859">
    <property type="component" value="Chromosome"/>
</dbReference>
<accession>A0ABY5YWG9</accession>
<keyword evidence="3" id="KW-0732">Signal</keyword>
<proteinExistence type="predicted"/>
<feature type="transmembrane region" description="Helical" evidence="2">
    <location>
        <begin position="287"/>
        <end position="308"/>
    </location>
</feature>
<keyword evidence="2" id="KW-0472">Membrane</keyword>
<name>A0ABY5YWG9_9MICC</name>
<keyword evidence="2" id="KW-1133">Transmembrane helix</keyword>
<evidence type="ECO:0000256" key="1">
    <source>
        <dbReference type="SAM" id="MobiDB-lite"/>
    </source>
</evidence>
<gene>
    <name evidence="4" type="ORF">N2K95_04810</name>
</gene>
<reference evidence="4" key="1">
    <citation type="submission" date="2022-09" db="EMBL/GenBank/DDBJ databases">
        <title>Novel species in genus Arthrobacter.</title>
        <authorList>
            <person name="Liu Y."/>
        </authorList>
    </citation>
    <scope>NUCLEOTIDE SEQUENCE</scope>
    <source>
        <strain evidence="4">Zg-Y815</strain>
    </source>
</reference>
<evidence type="ECO:0000256" key="3">
    <source>
        <dbReference type="SAM" id="SignalP"/>
    </source>
</evidence>